<keyword evidence="1" id="KW-0812">Transmembrane</keyword>
<evidence type="ECO:0000313" key="2">
    <source>
        <dbReference type="EMBL" id="PSN87125.1"/>
    </source>
</evidence>
<evidence type="ECO:0000313" key="3">
    <source>
        <dbReference type="Proteomes" id="UP000240838"/>
    </source>
</evidence>
<keyword evidence="1" id="KW-1133">Transmembrane helix</keyword>
<name>A0A2R6ALA1_9ARCH</name>
<proteinExistence type="predicted"/>
<gene>
    <name evidence="2" type="ORF">B9P99_06805</name>
</gene>
<reference evidence="2 3" key="1">
    <citation type="submission" date="2017-04" db="EMBL/GenBank/DDBJ databases">
        <title>Novel microbial lineages endemic to geothermal iron-oxide mats fill important gaps in the evolutionary history of Archaea.</title>
        <authorList>
            <person name="Jay Z.J."/>
            <person name="Beam J.P."/>
            <person name="Dlakic M."/>
            <person name="Rusch D.B."/>
            <person name="Kozubal M.A."/>
            <person name="Inskeep W.P."/>
        </authorList>
    </citation>
    <scope>NUCLEOTIDE SEQUENCE [LARGE SCALE GENOMIC DNA]</scope>
    <source>
        <strain evidence="2">OSP_B</strain>
    </source>
</reference>
<sequence>MFYAISSTKSRTYLVTFVILLFALGVSVYALYSSVGVSAQPSANIIAYKVKGNADIQHPGSAKFWQDIPG</sequence>
<dbReference type="EMBL" id="NEXA01000303">
    <property type="protein sequence ID" value="PSN87125.1"/>
    <property type="molecule type" value="Genomic_DNA"/>
</dbReference>
<keyword evidence="1" id="KW-0472">Membrane</keyword>
<protein>
    <submittedName>
        <fullName evidence="2">Uncharacterized protein</fullName>
    </submittedName>
</protein>
<evidence type="ECO:0000256" key="1">
    <source>
        <dbReference type="SAM" id="Phobius"/>
    </source>
</evidence>
<organism evidence="2 3">
    <name type="scientific">Candidatus Marsarchaeota G1 archaeon OSP_B</name>
    <dbReference type="NCBI Taxonomy" id="1978153"/>
    <lineage>
        <taxon>Archaea</taxon>
        <taxon>Candidatus Marsarchaeota</taxon>
        <taxon>Candidatus Marsarchaeota group 1</taxon>
    </lineage>
</organism>
<feature type="transmembrane region" description="Helical" evidence="1">
    <location>
        <begin position="12"/>
        <end position="32"/>
    </location>
</feature>
<accession>A0A2R6ALA1</accession>
<dbReference type="AlphaFoldDB" id="A0A2R6ALA1"/>
<dbReference type="Proteomes" id="UP000240838">
    <property type="component" value="Unassembled WGS sequence"/>
</dbReference>
<comment type="caution">
    <text evidence="2">The sequence shown here is derived from an EMBL/GenBank/DDBJ whole genome shotgun (WGS) entry which is preliminary data.</text>
</comment>